<dbReference type="PANTHER" id="PTHR33088">
    <property type="entry name" value="MUCIN-2"/>
    <property type="match status" value="1"/>
</dbReference>
<dbReference type="RefSeq" id="WP_184780695.1">
    <property type="nucleotide sequence ID" value="NZ_JACHMG010000001.1"/>
</dbReference>
<evidence type="ECO:0000256" key="1">
    <source>
        <dbReference type="SAM" id="MobiDB-lite"/>
    </source>
</evidence>
<dbReference type="NCBIfam" id="NF038175">
    <property type="entry name" value="IniB_NTERM"/>
    <property type="match status" value="1"/>
</dbReference>
<keyword evidence="3" id="KW-1185">Reference proteome</keyword>
<dbReference type="PANTHER" id="PTHR33088:SF105">
    <property type="entry name" value="ESX-1 SECRETION-ASSOCIATED PROTEIN ESPE"/>
    <property type="match status" value="1"/>
</dbReference>
<feature type="compositionally biased region" description="Low complexity" evidence="1">
    <location>
        <begin position="135"/>
        <end position="149"/>
    </location>
</feature>
<evidence type="ECO:0000313" key="3">
    <source>
        <dbReference type="Proteomes" id="UP000581769"/>
    </source>
</evidence>
<dbReference type="Proteomes" id="UP000581769">
    <property type="component" value="Unassembled WGS sequence"/>
</dbReference>
<comment type="caution">
    <text evidence="2">The sequence shown here is derived from an EMBL/GenBank/DDBJ whole genome shotgun (WGS) entry which is preliminary data.</text>
</comment>
<accession>A0A840IWL0</accession>
<proteinExistence type="predicted"/>
<sequence length="476" mass="44542">MDPVQTLHDFTLTLLSDPAALASFGQDPQSALAAAGLGDISAADVHDVLPLVLDYIPVDNAAALGQLPQAGDLTGAVSDGPQGAIDQLQALTASLGLPAVGAPSVPGLPSLPSTGDLANVTGAGEPSPVPGLPGVGELPSVPGLPSLPSAGDVPGLPDVGGLPSVPGLPSAGDVPGLPDVGGLPSVPGLPSAGDVPGLPDVGGLPSVPGLPAVGELPSVPGLPGVPAGSGAPSVPGVPVGSGAPGVPAVPGIPAVPAVPGLPTGDLPSVPGAGEVQDAIGSVSGIAQDPANVFSLGDDLSHGLDSAPVAQAAGTAGIAGAAGQAQDVAGQAQDVAGQVADASPVSTGDVAAAAQPAGEMADHLAEAGGGAAGHVSDLVGTATGHVGSLSGALSAQSLNHVADTATDQVQSLSHSAPDLGAERAGADTAVHHGTDAGVSAVHDTVSSVSDAAHDGLGLDLHAGAETSHGGGELHLSL</sequence>
<protein>
    <submittedName>
        <fullName evidence="2">Uncharacterized protein</fullName>
    </submittedName>
</protein>
<feature type="region of interest" description="Disordered" evidence="1">
    <location>
        <begin position="107"/>
        <end position="203"/>
    </location>
</feature>
<evidence type="ECO:0000313" key="2">
    <source>
        <dbReference type="EMBL" id="MBB4685707.1"/>
    </source>
</evidence>
<reference evidence="2 3" key="1">
    <citation type="submission" date="2020-08" db="EMBL/GenBank/DDBJ databases">
        <title>Sequencing the genomes of 1000 actinobacteria strains.</title>
        <authorList>
            <person name="Klenk H.-P."/>
        </authorList>
    </citation>
    <scope>NUCLEOTIDE SEQUENCE [LARGE SCALE GENOMIC DNA]</scope>
    <source>
        <strain evidence="2 3">DSM 45859</strain>
    </source>
</reference>
<gene>
    <name evidence="2" type="ORF">BJY18_003192</name>
</gene>
<dbReference type="EMBL" id="JACHMG010000001">
    <property type="protein sequence ID" value="MBB4685707.1"/>
    <property type="molecule type" value="Genomic_DNA"/>
</dbReference>
<dbReference type="AlphaFoldDB" id="A0A840IWL0"/>
<dbReference type="InterPro" id="IPR044659">
    <property type="entry name" value="PELPK1_2"/>
</dbReference>
<name>A0A840IWL0_9PSEU</name>
<dbReference type="InterPro" id="IPR049709">
    <property type="entry name" value="IniB-like_N"/>
</dbReference>
<organism evidence="2 3">
    <name type="scientific">Amycolatopsis jiangsuensis</name>
    <dbReference type="NCBI Taxonomy" id="1181879"/>
    <lineage>
        <taxon>Bacteria</taxon>
        <taxon>Bacillati</taxon>
        <taxon>Actinomycetota</taxon>
        <taxon>Actinomycetes</taxon>
        <taxon>Pseudonocardiales</taxon>
        <taxon>Pseudonocardiaceae</taxon>
        <taxon>Amycolatopsis</taxon>
    </lineage>
</organism>